<dbReference type="KEGG" id="dgo:DGo_PB0506"/>
<proteinExistence type="predicted"/>
<dbReference type="EMBL" id="CP002193">
    <property type="protein sequence ID" value="AFD27775.1"/>
    <property type="molecule type" value="Genomic_DNA"/>
</dbReference>
<reference evidence="1 2" key="1">
    <citation type="journal article" date="2012" name="PLoS ONE">
        <title>Genome sequence and transcriptome analysis of the radioresistant bacterium Deinococcus gobiensis: insights into the extreme environmental adaptations.</title>
        <authorList>
            <person name="Yuan M."/>
            <person name="Chen M."/>
            <person name="Zhang W."/>
            <person name="Lu W."/>
            <person name="Wang J."/>
            <person name="Yang M."/>
            <person name="Zhao P."/>
            <person name="Tang R."/>
            <person name="Li X."/>
            <person name="Hao Y."/>
            <person name="Zhou Z."/>
            <person name="Zhan Y."/>
            <person name="Yu H."/>
            <person name="Teng C."/>
            <person name="Yan Y."/>
            <person name="Ping S."/>
            <person name="Wang Y."/>
            <person name="Lin M."/>
        </authorList>
    </citation>
    <scope>NUCLEOTIDE SEQUENCE [LARGE SCALE GENOMIC DNA]</scope>
    <source>
        <strain evidence="2">DSM 21396 / JCM 16679 / CGMCC 1.7299 / I-0</strain>
        <plasmid evidence="1">P2</plasmid>
    </source>
</reference>
<evidence type="ECO:0000313" key="2">
    <source>
        <dbReference type="Proteomes" id="UP000007575"/>
    </source>
</evidence>
<evidence type="ECO:0000313" key="1">
    <source>
        <dbReference type="EMBL" id="AFD27775.1"/>
    </source>
</evidence>
<protein>
    <submittedName>
        <fullName evidence="1">YndJ</fullName>
    </submittedName>
</protein>
<keyword evidence="2" id="KW-1185">Reference proteome</keyword>
<dbReference type="AlphaFoldDB" id="H8H2M8"/>
<dbReference type="HOGENOM" id="CLU_082710_0_0_0"/>
<dbReference type="PATRIC" id="fig|745776.4.peg.3789"/>
<gene>
    <name evidence="1" type="primary">yndJ</name>
    <name evidence="1" type="ordered locus">DGo_PB0506</name>
</gene>
<dbReference type="Proteomes" id="UP000007575">
    <property type="component" value="Plasmid P2"/>
</dbReference>
<keyword evidence="1" id="KW-0614">Plasmid</keyword>
<sequence>MWWLGEQRGYLSDWLTQQWVKRTGRSLAPYPELLGPVGTRRRIGFDQPEQLAQTLHLTLDTPQAGGLLQDTAALFPGVHPRVAHFYDQTSLYDLQVWSAWRGPFRPFGWLLGLLFSRRLEQMNVPLDGLDTAWGMRSEVAYLKDRLGQLRYAVWRRVLRRTGRVLFVGYYSAVQLPEGAGVRIVFPLPGGNLTVLMKAEVGPAGQLFLRSHGRQFGGAGAYFTLAGPPHPQAIGRMIPLHEDIEVWADGPADLRTRHVLRLWRWTFLELHYLIRRAEQ</sequence>
<organism evidence="1 2">
    <name type="scientific">Deinococcus gobiensis (strain DSM 21396 / JCM 16679 / CGMCC 1.7299 / I-0)</name>
    <dbReference type="NCBI Taxonomy" id="745776"/>
    <lineage>
        <taxon>Bacteria</taxon>
        <taxon>Thermotogati</taxon>
        <taxon>Deinococcota</taxon>
        <taxon>Deinococci</taxon>
        <taxon>Deinococcales</taxon>
        <taxon>Deinococcaceae</taxon>
        <taxon>Deinococcus</taxon>
    </lineage>
</organism>
<accession>H8H2M8</accession>
<name>H8H2M8_DEIGI</name>
<geneLocation type="plasmid" evidence="1 2">
    <name>P2</name>
</geneLocation>